<evidence type="ECO:0000259" key="2">
    <source>
        <dbReference type="Pfam" id="PF01471"/>
    </source>
</evidence>
<dbReference type="SUPFAM" id="SSF47090">
    <property type="entry name" value="PGBD-like"/>
    <property type="match status" value="1"/>
</dbReference>
<evidence type="ECO:0000256" key="1">
    <source>
        <dbReference type="SAM" id="MobiDB-lite"/>
    </source>
</evidence>
<dbReference type="Gene3D" id="1.10.101.10">
    <property type="entry name" value="PGBD-like superfamily/PGBD"/>
    <property type="match status" value="1"/>
</dbReference>
<dbReference type="InterPro" id="IPR036366">
    <property type="entry name" value="PGBDSf"/>
</dbReference>
<dbReference type="EMBL" id="CP030073">
    <property type="protein sequence ID" value="AWW41757.1"/>
    <property type="molecule type" value="Genomic_DNA"/>
</dbReference>
<dbReference type="Pfam" id="PF01471">
    <property type="entry name" value="PG_binding_1"/>
    <property type="match status" value="1"/>
</dbReference>
<accession>A0A2Z4JA10</accession>
<feature type="domain" description="Peptidoglycan binding-like" evidence="2">
    <location>
        <begin position="122"/>
        <end position="178"/>
    </location>
</feature>
<evidence type="ECO:0000313" key="4">
    <source>
        <dbReference type="Proteomes" id="UP000249616"/>
    </source>
</evidence>
<dbReference type="AlphaFoldDB" id="A0A2Z4JA10"/>
<dbReference type="KEGG" id="scad:DN051_38210"/>
<gene>
    <name evidence="3" type="ORF">DN051_38210</name>
</gene>
<dbReference type="Proteomes" id="UP000249616">
    <property type="component" value="Chromosome"/>
</dbReference>
<proteinExistence type="predicted"/>
<protein>
    <recommendedName>
        <fullName evidence="2">Peptidoglycan binding-like domain-containing protein</fullName>
    </recommendedName>
</protein>
<dbReference type="InterPro" id="IPR036365">
    <property type="entry name" value="PGBD-like_sf"/>
</dbReference>
<reference evidence="3 4" key="1">
    <citation type="journal article" date="2019" name="Int. J. Syst. Evol. Microbiol.">
        <title>Streptomyces cadmiisoli sp. nov., a novel actinomycete isolated from cadmium-contaminated soil.</title>
        <authorList>
            <person name="Li K."/>
            <person name="Tang X."/>
            <person name="Zhao J."/>
            <person name="Guo Y."/>
            <person name="Tang Y."/>
            <person name="Gao J."/>
        </authorList>
    </citation>
    <scope>NUCLEOTIDE SEQUENCE [LARGE SCALE GENOMIC DNA]</scope>
    <source>
        <strain evidence="3 4">ZFG47</strain>
    </source>
</reference>
<sequence>MDPAVDTPPWRRPPTSFRQGSHPGPVHTIGVQRQVITETFEGTSPDGGHVNRTRSLRTTAGLAAATLVAGLGITAATATPAAAASWCNTTIGLFTNGGDHNLAQIPAYNSSLNCITARGATSSAVGAIQRSLRYCHGRTSVAVDNNFGAITERELKVVQRQLGLDDDGVYGPNTRDRLRWRGSEGVCGTLP</sequence>
<feature type="region of interest" description="Disordered" evidence="1">
    <location>
        <begin position="1"/>
        <end position="27"/>
    </location>
</feature>
<keyword evidence="4" id="KW-1185">Reference proteome</keyword>
<evidence type="ECO:0000313" key="3">
    <source>
        <dbReference type="EMBL" id="AWW41757.1"/>
    </source>
</evidence>
<organism evidence="3 4">
    <name type="scientific">Streptomyces cadmiisoli</name>
    <dbReference type="NCBI Taxonomy" id="2184053"/>
    <lineage>
        <taxon>Bacteria</taxon>
        <taxon>Bacillati</taxon>
        <taxon>Actinomycetota</taxon>
        <taxon>Actinomycetes</taxon>
        <taxon>Kitasatosporales</taxon>
        <taxon>Streptomycetaceae</taxon>
        <taxon>Streptomyces</taxon>
        <taxon>Streptomyces aurantiacus group</taxon>
    </lineage>
</organism>
<dbReference type="InterPro" id="IPR002477">
    <property type="entry name" value="Peptidoglycan-bd-like"/>
</dbReference>
<name>A0A2Z4JA10_9ACTN</name>